<dbReference type="GO" id="GO:0050909">
    <property type="term" value="P:sensory perception of taste"/>
    <property type="evidence" value="ECO:0007669"/>
    <property type="project" value="InterPro"/>
</dbReference>
<dbReference type="Pfam" id="PF08395">
    <property type="entry name" value="7tm_7"/>
    <property type="match status" value="1"/>
</dbReference>
<evidence type="ECO:0000256" key="6">
    <source>
        <dbReference type="SAM" id="Phobius"/>
    </source>
</evidence>
<keyword evidence="3 6" id="KW-0812">Transmembrane</keyword>
<name>A0A7R9Q2D1_9ACAR</name>
<dbReference type="OrthoDB" id="5954090at2759"/>
<evidence type="ECO:0000256" key="2">
    <source>
        <dbReference type="ARBA" id="ARBA00022475"/>
    </source>
</evidence>
<evidence type="ECO:0000256" key="4">
    <source>
        <dbReference type="ARBA" id="ARBA00022989"/>
    </source>
</evidence>
<evidence type="ECO:0000256" key="5">
    <source>
        <dbReference type="ARBA" id="ARBA00023136"/>
    </source>
</evidence>
<feature type="transmembrane region" description="Helical" evidence="6">
    <location>
        <begin position="85"/>
        <end position="109"/>
    </location>
</feature>
<evidence type="ECO:0000313" key="7">
    <source>
        <dbReference type="EMBL" id="CAD7629579.1"/>
    </source>
</evidence>
<dbReference type="GO" id="GO:0005886">
    <property type="term" value="C:plasma membrane"/>
    <property type="evidence" value="ECO:0007669"/>
    <property type="project" value="UniProtKB-SubCell"/>
</dbReference>
<dbReference type="EMBL" id="OC861612">
    <property type="protein sequence ID" value="CAD7629579.1"/>
    <property type="molecule type" value="Genomic_DNA"/>
</dbReference>
<dbReference type="InterPro" id="IPR013604">
    <property type="entry name" value="7TM_chemorcpt"/>
</dbReference>
<feature type="transmembrane region" description="Helical" evidence="6">
    <location>
        <begin position="244"/>
        <end position="267"/>
    </location>
</feature>
<feature type="transmembrane region" description="Helical" evidence="6">
    <location>
        <begin position="273"/>
        <end position="296"/>
    </location>
</feature>
<protein>
    <submittedName>
        <fullName evidence="7">Uncharacterized protein</fullName>
    </submittedName>
</protein>
<feature type="transmembrane region" description="Helical" evidence="6">
    <location>
        <begin position="349"/>
        <end position="368"/>
    </location>
</feature>
<dbReference type="Proteomes" id="UP000759131">
    <property type="component" value="Unassembled WGS sequence"/>
</dbReference>
<evidence type="ECO:0000256" key="3">
    <source>
        <dbReference type="ARBA" id="ARBA00022692"/>
    </source>
</evidence>
<proteinExistence type="predicted"/>
<organism evidence="7">
    <name type="scientific">Medioppia subpectinata</name>
    <dbReference type="NCBI Taxonomy" id="1979941"/>
    <lineage>
        <taxon>Eukaryota</taxon>
        <taxon>Metazoa</taxon>
        <taxon>Ecdysozoa</taxon>
        <taxon>Arthropoda</taxon>
        <taxon>Chelicerata</taxon>
        <taxon>Arachnida</taxon>
        <taxon>Acari</taxon>
        <taxon>Acariformes</taxon>
        <taxon>Sarcoptiformes</taxon>
        <taxon>Oribatida</taxon>
        <taxon>Brachypylina</taxon>
        <taxon>Oppioidea</taxon>
        <taxon>Oppiidae</taxon>
        <taxon>Medioppia</taxon>
    </lineage>
</organism>
<accession>A0A7R9Q2D1</accession>
<dbReference type="AlphaFoldDB" id="A0A7R9Q2D1"/>
<dbReference type="EMBL" id="CAJPIZ010007037">
    <property type="protein sequence ID" value="CAG2110009.1"/>
    <property type="molecule type" value="Genomic_DNA"/>
</dbReference>
<keyword evidence="4 6" id="KW-1133">Transmembrane helix</keyword>
<comment type="subcellular location">
    <subcellularLocation>
        <location evidence="1">Cell membrane</location>
        <topology evidence="1">Multi-pass membrane protein</topology>
    </subcellularLocation>
</comment>
<sequence>MILVEKPKVLPTKPASKSRNTDGFNTLVSFHRLAGILYLGYGPNQTLIKKTIWLAYGTAVWAIVGITNTPCMLECFLRKSEFTNIIGFYVFNTMFTIFNVCNLINALVVTVRGGDFYRLITNLQEFTIDGKSLRKLRIGVYMYIMLSFLMMVRKVTMFNFTFDLSYPKFSGFNCLKIFEDCATEVMTDSTGFLLIYFSYYLTLIIVEFTQSIRRSDAGNVDDVRRQVVRIETMIKVANRLLNPCLLLVFTINMFILIIFCFLIHNLINIESKFSVRVVWPLLVIYAVRMFVWCVFVDRLNQKNKEMFENISQIPANNMEEKLNIMFILSLQQNQQTFNASNFFNINKSLFLSVIGVSITYTLLFIQSVDKV</sequence>
<feature type="transmembrane region" description="Helical" evidence="6">
    <location>
        <begin position="53"/>
        <end position="73"/>
    </location>
</feature>
<keyword evidence="8" id="KW-1185">Reference proteome</keyword>
<gene>
    <name evidence="7" type="ORF">OSB1V03_LOCUS9994</name>
</gene>
<keyword evidence="5 6" id="KW-0472">Membrane</keyword>
<keyword evidence="2" id="KW-1003">Cell membrane</keyword>
<evidence type="ECO:0000313" key="8">
    <source>
        <dbReference type="Proteomes" id="UP000759131"/>
    </source>
</evidence>
<reference evidence="7" key="1">
    <citation type="submission" date="2020-11" db="EMBL/GenBank/DDBJ databases">
        <authorList>
            <person name="Tran Van P."/>
        </authorList>
    </citation>
    <scope>NUCLEOTIDE SEQUENCE</scope>
</reference>
<evidence type="ECO:0000256" key="1">
    <source>
        <dbReference type="ARBA" id="ARBA00004651"/>
    </source>
</evidence>
<feature type="transmembrane region" description="Helical" evidence="6">
    <location>
        <begin position="192"/>
        <end position="209"/>
    </location>
</feature>
<feature type="transmembrane region" description="Helical" evidence="6">
    <location>
        <begin position="140"/>
        <end position="162"/>
    </location>
</feature>